<feature type="compositionally biased region" description="Polar residues" evidence="1">
    <location>
        <begin position="85"/>
        <end position="94"/>
    </location>
</feature>
<dbReference type="EMBL" id="FP929138">
    <property type="protein sequence ID" value="CBY00589.1"/>
    <property type="molecule type" value="Genomic_DNA"/>
</dbReference>
<reference evidence="3" key="1">
    <citation type="journal article" date="2011" name="Nat. Commun.">
        <title>Effector diversification within compartments of the Leptosphaeria maculans genome affected by Repeat-Induced Point mutations.</title>
        <authorList>
            <person name="Rouxel T."/>
            <person name="Grandaubert J."/>
            <person name="Hane J.K."/>
            <person name="Hoede C."/>
            <person name="van de Wouw A.P."/>
            <person name="Couloux A."/>
            <person name="Dominguez V."/>
            <person name="Anthouard V."/>
            <person name="Bally P."/>
            <person name="Bourras S."/>
            <person name="Cozijnsen A.J."/>
            <person name="Ciuffetti L.M."/>
            <person name="Degrave A."/>
            <person name="Dilmaghani A."/>
            <person name="Duret L."/>
            <person name="Fudal I."/>
            <person name="Goodwin S.B."/>
            <person name="Gout L."/>
            <person name="Glaser N."/>
            <person name="Linglin J."/>
            <person name="Kema G.H.J."/>
            <person name="Lapalu N."/>
            <person name="Lawrence C.B."/>
            <person name="May K."/>
            <person name="Meyer M."/>
            <person name="Ollivier B."/>
            <person name="Poulain J."/>
            <person name="Schoch C.L."/>
            <person name="Simon A."/>
            <person name="Spatafora J.W."/>
            <person name="Stachowiak A."/>
            <person name="Turgeon B.G."/>
            <person name="Tyler B.M."/>
            <person name="Vincent D."/>
            <person name="Weissenbach J."/>
            <person name="Amselem J."/>
            <person name="Quesneville H."/>
            <person name="Oliver R.P."/>
            <person name="Wincker P."/>
            <person name="Balesdent M.-H."/>
            <person name="Howlett B.J."/>
        </authorList>
    </citation>
    <scope>NUCLEOTIDE SEQUENCE [LARGE SCALE GENOMIC DNA]</scope>
    <source>
        <strain evidence="3">JN3 / isolate v23.1.3 / race Av1-4-5-6-7-8</strain>
    </source>
</reference>
<keyword evidence="3" id="KW-1185">Reference proteome</keyword>
<dbReference type="Proteomes" id="UP000002668">
    <property type="component" value="Genome"/>
</dbReference>
<dbReference type="STRING" id="985895.E5AA98"/>
<dbReference type="OrthoDB" id="10009520at2759"/>
<proteinExistence type="predicted"/>
<sequence>MGVGLSTALRLHRKAPAPPLANTCAHDEEQNKCEAEIDSYDNHDNHPQIRQLLHITIPHAMEPTNPYPEELCSGGLQTDHPPSEPSSLLHASTTESSTKSRIQCVGCCKSLPAKKDPNYSKEVTRPCDSCVSPFCIACVRDIFLKACKDSSRMPPRRCTLIPIHKARQCLSAEEVALFKLKYEEWSTPRPFYCPVPTCSTFIPERLLPLRVNAEGKRTDSGVGMPTAQSFSCRSCATSICVE</sequence>
<dbReference type="eggNOG" id="KOG1812">
    <property type="taxonomic scope" value="Eukaryota"/>
</dbReference>
<dbReference type="AlphaFoldDB" id="E5AA98"/>
<evidence type="ECO:0000313" key="3">
    <source>
        <dbReference type="Proteomes" id="UP000002668"/>
    </source>
</evidence>
<evidence type="ECO:0000256" key="1">
    <source>
        <dbReference type="SAM" id="MobiDB-lite"/>
    </source>
</evidence>
<feature type="region of interest" description="Disordered" evidence="1">
    <location>
        <begin position="69"/>
        <end position="94"/>
    </location>
</feature>
<dbReference type="VEuPathDB" id="FungiDB:LEMA_P017190.1"/>
<dbReference type="HOGENOM" id="CLU_1147370_0_0_1"/>
<protein>
    <submittedName>
        <fullName evidence="2">Predicted protein</fullName>
    </submittedName>
</protein>
<gene>
    <name evidence="2" type="ORF">LEMA_P017190.1</name>
</gene>
<accession>E5AA98</accession>
<name>E5AA98_LEPMJ</name>
<dbReference type="InParanoid" id="E5AA98"/>
<evidence type="ECO:0000313" key="2">
    <source>
        <dbReference type="EMBL" id="CBY00589.1"/>
    </source>
</evidence>
<organism evidence="3">
    <name type="scientific">Leptosphaeria maculans (strain JN3 / isolate v23.1.3 / race Av1-4-5-6-7-8)</name>
    <name type="common">Blackleg fungus</name>
    <name type="synonym">Phoma lingam</name>
    <dbReference type="NCBI Taxonomy" id="985895"/>
    <lineage>
        <taxon>Eukaryota</taxon>
        <taxon>Fungi</taxon>
        <taxon>Dikarya</taxon>
        <taxon>Ascomycota</taxon>
        <taxon>Pezizomycotina</taxon>
        <taxon>Dothideomycetes</taxon>
        <taxon>Pleosporomycetidae</taxon>
        <taxon>Pleosporales</taxon>
        <taxon>Pleosporineae</taxon>
        <taxon>Leptosphaeriaceae</taxon>
        <taxon>Plenodomus</taxon>
        <taxon>Plenodomus lingam/Leptosphaeria maculans species complex</taxon>
    </lineage>
</organism>